<sequence>MCKHISGFACCSMAVGGGVLAPSTAGTQIIHLVSRLVVGVRLHGTIAALNLRGCGQLKCRPFLCYFAETLRRLRCDVMLFLPVAASMGTRELEQLNDTEFPCSYRMVNDPTSGTVAGAEAVGRRGRTSRTRFAA</sequence>
<dbReference type="Proteomes" id="UP000283634">
    <property type="component" value="Unassembled WGS sequence"/>
</dbReference>
<evidence type="ECO:0000313" key="3">
    <source>
        <dbReference type="Proteomes" id="UP000283634"/>
    </source>
</evidence>
<dbReference type="GeneID" id="40326164"/>
<feature type="compositionally biased region" description="Basic residues" evidence="1">
    <location>
        <begin position="123"/>
        <end position="134"/>
    </location>
</feature>
<dbReference type="OrthoDB" id="270570at2759"/>
<gene>
    <name evidence="2" type="ORF">TraAM80_02231</name>
</gene>
<protein>
    <submittedName>
        <fullName evidence="2">Uncharacterized protein</fullName>
    </submittedName>
</protein>
<dbReference type="AlphaFoldDB" id="A0A3R7NP76"/>
<proteinExistence type="predicted"/>
<dbReference type="RefSeq" id="XP_029240924.1">
    <property type="nucleotide sequence ID" value="XM_029379242.1"/>
</dbReference>
<evidence type="ECO:0000313" key="2">
    <source>
        <dbReference type="EMBL" id="RNF09357.1"/>
    </source>
</evidence>
<keyword evidence="3" id="KW-1185">Reference proteome</keyword>
<reference evidence="2 3" key="1">
    <citation type="journal article" date="2018" name="BMC Genomics">
        <title>Genomic comparison of Trypanosoma conorhini and Trypanosoma rangeli to Trypanosoma cruzi strains of high and low virulence.</title>
        <authorList>
            <person name="Bradwell K.R."/>
            <person name="Koparde V.N."/>
            <person name="Matveyev A.V."/>
            <person name="Serrano M.G."/>
            <person name="Alves J.M."/>
            <person name="Parikh H."/>
            <person name="Huang B."/>
            <person name="Lee V."/>
            <person name="Espinosa-Alvarez O."/>
            <person name="Ortiz P.A."/>
            <person name="Costa-Martins A.G."/>
            <person name="Teixeira M.M."/>
            <person name="Buck G.A."/>
        </authorList>
    </citation>
    <scope>NUCLEOTIDE SEQUENCE [LARGE SCALE GENOMIC DNA]</scope>
    <source>
        <strain evidence="2 3">AM80</strain>
    </source>
</reference>
<comment type="caution">
    <text evidence="2">The sequence shown here is derived from an EMBL/GenBank/DDBJ whole genome shotgun (WGS) entry which is preliminary data.</text>
</comment>
<accession>A0A3R7NP76</accession>
<feature type="region of interest" description="Disordered" evidence="1">
    <location>
        <begin position="115"/>
        <end position="134"/>
    </location>
</feature>
<evidence type="ECO:0000256" key="1">
    <source>
        <dbReference type="SAM" id="MobiDB-lite"/>
    </source>
</evidence>
<name>A0A3R7NP76_TRYRA</name>
<dbReference type="EMBL" id="MKGL01000049">
    <property type="protein sequence ID" value="RNF09357.1"/>
    <property type="molecule type" value="Genomic_DNA"/>
</dbReference>
<organism evidence="2 3">
    <name type="scientific">Trypanosoma rangeli</name>
    <dbReference type="NCBI Taxonomy" id="5698"/>
    <lineage>
        <taxon>Eukaryota</taxon>
        <taxon>Discoba</taxon>
        <taxon>Euglenozoa</taxon>
        <taxon>Kinetoplastea</taxon>
        <taxon>Metakinetoplastina</taxon>
        <taxon>Trypanosomatida</taxon>
        <taxon>Trypanosomatidae</taxon>
        <taxon>Trypanosoma</taxon>
        <taxon>Herpetosoma</taxon>
    </lineage>
</organism>